<sequence length="1230" mass="138068">MDPGVGECELAERDPGLCVCKEGPTLDILKDIQRLYEEKLEQLDRACGITKMQQQVDLLRSWVSDLVGQNTLLARAVEELETEATTKLMMERQKNSERGSKNIICSKVSELKLLNESLHKENMAKEREIRQLNKDAQAYEQTIMNLRKEMSSCKYHRPEVPKKDAEVMAGMCCTGTECPGAEPRTSTPNVSCAPLCGVASSTPNISFIERSCSVSALVSDSSIADLECHFQKHNASFSKDQSNNTVFCTPRGSLKTTRCNDSKNSSCQASPRECSFESPRDCPWQESTPGCPLQGSPRRCPNQEPSCPGQRPPPCQKEPSCPAQRPPPCQKEPSCPAQRPPPCQKEPSCPGQRPPPCQKSADSSRCCGEGGYQRGLLNFAQRECPAKRKNKQDCKCNKDKVDCKCHKEEIFCKKCHKEKVHCKCPKEEIFCKKCHKEKVHCKCPKEEIFCKKCHKEKVHCECPKEEIFCKKCHKEKVHCKCPKEEIFCKKCHKEKVHCKCPKEEIFCKKCHKEKVHCECPKEEIFCKKCHKEKVHCKCPKEEIFCKKCHKEKVHCKCPKEEIFCKKCHKEKVDCECPKEEFNCECVEEIYFNDEAKSCCSSPKSCYTDRSEERRCNQTPSEFFCQLRKGLNCNSCTKMRNLKDSGATCSLIDSSNATCDASFYHSKLLATLQILQNKEETIGVQADSLAVAEERIATLTDRANELKKELDRKTKENQTLRKIADCCKVVKHDVCVVTDRPLECSCGLKEENIKLKKEAEGLRIKMGDLQQKLCSLEGVLALKTEADLKYQAEMEMKHQELSKIREELARSQEDTCEAMSMQLRRTKALLDEKTELINQLKQENECQAEKIQSLQEELDKADSIIKENCKMRSEVSYLSAQVELWRAQLEDSQRHVCALDQELARTRAHTQQIDACYREKASAVAELQAHLEQAYARGAALCGESRRAVGAVRTWMRRMRDKHREQEALLKERDALLEILQRRLEEQQSESHVCPTCEKLAPCSKCQSSRDDRSFTSKPRSPPCCSASPSEMPSCSSTPPACRVSRNKEAAAKRCKAWMCDTSVQLPERRESGSDAPPRAACCGLRGARHVRLSRATLQLQPGPASPRRSPRQLQAASPSASCAPVKMPCVGPSSSCAPVELPCAGPSSSCAPLQLKCAGSSPSRASPSPGRRASQLQSPDCECQSPGVARRCPGRAVSPTEELLQRVEQLSDALADGSRRWGRGRGAAAV</sequence>
<protein>
    <submittedName>
        <fullName evidence="4">Uncharacterized protein LOC118273279 isoform X45</fullName>
    </submittedName>
</protein>
<feature type="coiled-coil region" evidence="1">
    <location>
        <begin position="108"/>
        <end position="149"/>
    </location>
</feature>
<feature type="region of interest" description="Disordered" evidence="2">
    <location>
        <begin position="1161"/>
        <end position="1196"/>
    </location>
</feature>
<dbReference type="PANTHER" id="PTHR23159">
    <property type="entry name" value="CENTROSOMAL PROTEIN 2"/>
    <property type="match status" value="1"/>
</dbReference>
<dbReference type="AlphaFoldDB" id="A0A9R0DLX1"/>
<evidence type="ECO:0000313" key="3">
    <source>
        <dbReference type="Proteomes" id="UP000829999"/>
    </source>
</evidence>
<dbReference type="RefSeq" id="XP_050549513.1">
    <property type="nucleotide sequence ID" value="XM_050693556.1"/>
</dbReference>
<proteinExistence type="predicted"/>
<reference evidence="4" key="1">
    <citation type="submission" date="2025-08" db="UniProtKB">
        <authorList>
            <consortium name="RefSeq"/>
        </authorList>
    </citation>
    <scope>IDENTIFICATION</scope>
    <source>
        <tissue evidence="4">Whole larval tissue</tissue>
    </source>
</reference>
<feature type="region of interest" description="Disordered" evidence="2">
    <location>
        <begin position="1002"/>
        <end position="1039"/>
    </location>
</feature>
<gene>
    <name evidence="4" type="primary">LOC118273279</name>
</gene>
<organism evidence="3 4">
    <name type="scientific">Spodoptera frugiperda</name>
    <name type="common">Fall armyworm</name>
    <dbReference type="NCBI Taxonomy" id="7108"/>
    <lineage>
        <taxon>Eukaryota</taxon>
        <taxon>Metazoa</taxon>
        <taxon>Ecdysozoa</taxon>
        <taxon>Arthropoda</taxon>
        <taxon>Hexapoda</taxon>
        <taxon>Insecta</taxon>
        <taxon>Pterygota</taxon>
        <taxon>Neoptera</taxon>
        <taxon>Endopterygota</taxon>
        <taxon>Lepidoptera</taxon>
        <taxon>Glossata</taxon>
        <taxon>Ditrysia</taxon>
        <taxon>Noctuoidea</taxon>
        <taxon>Noctuidae</taxon>
        <taxon>Amphipyrinae</taxon>
        <taxon>Spodoptera</taxon>
    </lineage>
</organism>
<accession>A0A9R0DLX1</accession>
<feature type="compositionally biased region" description="Low complexity" evidence="2">
    <location>
        <begin position="1161"/>
        <end position="1174"/>
    </location>
</feature>
<evidence type="ECO:0000256" key="2">
    <source>
        <dbReference type="SAM" id="MobiDB-lite"/>
    </source>
</evidence>
<feature type="region of interest" description="Disordered" evidence="2">
    <location>
        <begin position="1097"/>
        <end position="1117"/>
    </location>
</feature>
<dbReference type="Proteomes" id="UP000829999">
    <property type="component" value="Chromosome 1"/>
</dbReference>
<feature type="region of interest" description="Disordered" evidence="2">
    <location>
        <begin position="261"/>
        <end position="283"/>
    </location>
</feature>
<evidence type="ECO:0000313" key="4">
    <source>
        <dbReference type="RefSeq" id="XP_050549513.1"/>
    </source>
</evidence>
<evidence type="ECO:0000256" key="1">
    <source>
        <dbReference type="SAM" id="Coils"/>
    </source>
</evidence>
<keyword evidence="3" id="KW-1185">Reference proteome</keyword>
<name>A0A9R0DLX1_SPOFR</name>
<keyword evidence="1" id="KW-0175">Coiled coil</keyword>
<dbReference type="GeneID" id="118273279"/>
<feature type="coiled-coil region" evidence="1">
    <location>
        <begin position="688"/>
        <end position="722"/>
    </location>
</feature>
<dbReference type="PANTHER" id="PTHR23159:SF31">
    <property type="entry name" value="CENTROSOME-ASSOCIATED PROTEIN CEP250 ISOFORM X1"/>
    <property type="match status" value="1"/>
</dbReference>
<feature type="coiled-coil region" evidence="1">
    <location>
        <begin position="751"/>
        <end position="863"/>
    </location>
</feature>
<feature type="compositionally biased region" description="Low complexity" evidence="2">
    <location>
        <begin position="1016"/>
        <end position="1039"/>
    </location>
</feature>